<feature type="domain" description="Gfo/Idh/MocA-like oxidoreductase N-terminal" evidence="4">
    <location>
        <begin position="25"/>
        <end position="152"/>
    </location>
</feature>
<keyword evidence="2" id="KW-0520">NAD</keyword>
<keyword evidence="1 6" id="KW-0560">Oxidoreductase</keyword>
<dbReference type="InterPro" id="IPR036291">
    <property type="entry name" value="NAD(P)-bd_dom_sf"/>
</dbReference>
<dbReference type="GO" id="GO:0000166">
    <property type="term" value="F:nucleotide binding"/>
    <property type="evidence" value="ECO:0007669"/>
    <property type="project" value="InterPro"/>
</dbReference>
<evidence type="ECO:0000259" key="5">
    <source>
        <dbReference type="Pfam" id="PF22725"/>
    </source>
</evidence>
<sequence length="411" mass="43719">MSSVEPHPVPEPGGRTQPPPKERLSVALIGHGFMGAAHSQAWRTAPRFFPLAVEPEMSVIVGRDGPRTEAARERFGWKRAETDWQAVLADPAIDVVDICSPGSSHAEIAIAALEAGKHVLCEKPLANSVEEAAEMTEAAVAAAKRGVRSMVGFSYRRVPAIGLARSLVRAGRIGQVRQARALYLQDWLADENGPMTWRLDRSLAGSGSLGDIGAHAIDLVEHITGASLTSVSGTLETFVRERPLLADGVGLSGTASSERGQVTVDDAAWFLGRLAGGAADGAVGSFEATRYATGRKNGLTIELSGSRGAIAFNLESMNELAFYDAAAPAGEQGFGRILVTEPEHPYMANWWPTGHTIGYEHLFSHEVKDFVDAVTSGVDPEPSFTEGLHVQRVLDAVERSAADGSAWTPIP</sequence>
<evidence type="ECO:0000256" key="1">
    <source>
        <dbReference type="ARBA" id="ARBA00023002"/>
    </source>
</evidence>
<dbReference type="InterPro" id="IPR055170">
    <property type="entry name" value="GFO_IDH_MocA-like_dom"/>
</dbReference>
<evidence type="ECO:0000256" key="3">
    <source>
        <dbReference type="SAM" id="MobiDB-lite"/>
    </source>
</evidence>
<dbReference type="EC" id="1.1.1.369" evidence="6"/>
<feature type="region of interest" description="Disordered" evidence="3">
    <location>
        <begin position="1"/>
        <end position="21"/>
    </location>
</feature>
<dbReference type="SUPFAM" id="SSF55347">
    <property type="entry name" value="Glyceraldehyde-3-phosphate dehydrogenase-like, C-terminal domain"/>
    <property type="match status" value="1"/>
</dbReference>
<dbReference type="SUPFAM" id="SSF51735">
    <property type="entry name" value="NAD(P)-binding Rossmann-fold domains"/>
    <property type="match status" value="1"/>
</dbReference>
<dbReference type="EC" id="1.1.1.18" evidence="6"/>
<dbReference type="GO" id="GO:0050112">
    <property type="term" value="F:inositol 2-dehydrogenase (NAD+) activity"/>
    <property type="evidence" value="ECO:0007669"/>
    <property type="project" value="UniProtKB-EC"/>
</dbReference>
<dbReference type="InterPro" id="IPR050463">
    <property type="entry name" value="Gfo/Idh/MocA_oxidrdct_glycsds"/>
</dbReference>
<reference evidence="6 7" key="1">
    <citation type="submission" date="2019-10" db="EMBL/GenBank/DDBJ databases">
        <title>Genome sequence of Luteimicrobium xylanilyticum HY-24.</title>
        <authorList>
            <person name="Kim D.Y."/>
            <person name="Park H.-Y."/>
        </authorList>
    </citation>
    <scope>NUCLEOTIDE SEQUENCE [LARGE SCALE GENOMIC DNA]</scope>
    <source>
        <strain evidence="6 7">HY-24</strain>
    </source>
</reference>
<dbReference type="PANTHER" id="PTHR43818:SF11">
    <property type="entry name" value="BCDNA.GH03377"/>
    <property type="match status" value="1"/>
</dbReference>
<evidence type="ECO:0000313" key="7">
    <source>
        <dbReference type="Proteomes" id="UP000326702"/>
    </source>
</evidence>
<evidence type="ECO:0000256" key="2">
    <source>
        <dbReference type="ARBA" id="ARBA00023027"/>
    </source>
</evidence>
<name>A0A5P9QFF9_9MICO</name>
<dbReference type="Pfam" id="PF01408">
    <property type="entry name" value="GFO_IDH_MocA"/>
    <property type="match status" value="1"/>
</dbReference>
<dbReference type="EMBL" id="CP045529">
    <property type="protein sequence ID" value="QFU99976.1"/>
    <property type="molecule type" value="Genomic_DNA"/>
</dbReference>
<dbReference type="AlphaFoldDB" id="A0A5P9QFF9"/>
<evidence type="ECO:0000259" key="4">
    <source>
        <dbReference type="Pfam" id="PF01408"/>
    </source>
</evidence>
<dbReference type="Gene3D" id="3.40.50.720">
    <property type="entry name" value="NAD(P)-binding Rossmann-like Domain"/>
    <property type="match status" value="1"/>
</dbReference>
<protein>
    <submittedName>
        <fullName evidence="6">Inositol 2-dehydrogenase</fullName>
        <ecNumber evidence="6">1.1.1.18</ecNumber>
        <ecNumber evidence="6">1.1.1.369</ecNumber>
    </submittedName>
</protein>
<gene>
    <name evidence="6" type="ORF">KDY119_03512</name>
</gene>
<proteinExistence type="predicted"/>
<dbReference type="InterPro" id="IPR000683">
    <property type="entry name" value="Gfo/Idh/MocA-like_OxRdtase_N"/>
</dbReference>
<keyword evidence="7" id="KW-1185">Reference proteome</keyword>
<feature type="domain" description="GFO/IDH/MocA-like oxidoreductase" evidence="5">
    <location>
        <begin position="164"/>
        <end position="310"/>
    </location>
</feature>
<dbReference type="Proteomes" id="UP000326702">
    <property type="component" value="Chromosome"/>
</dbReference>
<dbReference type="Gene3D" id="3.30.360.10">
    <property type="entry name" value="Dihydrodipicolinate Reductase, domain 2"/>
    <property type="match status" value="1"/>
</dbReference>
<dbReference type="Pfam" id="PF22725">
    <property type="entry name" value="GFO_IDH_MocA_C3"/>
    <property type="match status" value="1"/>
</dbReference>
<accession>A0A5P9QFF9</accession>
<dbReference type="KEGG" id="lxl:KDY119_03512"/>
<evidence type="ECO:0000313" key="6">
    <source>
        <dbReference type="EMBL" id="QFU99976.1"/>
    </source>
</evidence>
<organism evidence="6 7">
    <name type="scientific">Luteimicrobium xylanilyticum</name>
    <dbReference type="NCBI Taxonomy" id="1133546"/>
    <lineage>
        <taxon>Bacteria</taxon>
        <taxon>Bacillati</taxon>
        <taxon>Actinomycetota</taxon>
        <taxon>Actinomycetes</taxon>
        <taxon>Micrococcales</taxon>
        <taxon>Luteimicrobium</taxon>
    </lineage>
</organism>
<dbReference type="PANTHER" id="PTHR43818">
    <property type="entry name" value="BCDNA.GH03377"/>
    <property type="match status" value="1"/>
</dbReference>